<proteinExistence type="predicted"/>
<protein>
    <submittedName>
        <fullName evidence="2">Uncharacterized protein</fullName>
    </submittedName>
</protein>
<name>A0A5C5ZWY1_9BACT</name>
<keyword evidence="1" id="KW-1133">Transmembrane helix</keyword>
<evidence type="ECO:0000256" key="1">
    <source>
        <dbReference type="SAM" id="Phobius"/>
    </source>
</evidence>
<dbReference type="Proteomes" id="UP000320176">
    <property type="component" value="Unassembled WGS sequence"/>
</dbReference>
<accession>A0A5C5ZWY1</accession>
<keyword evidence="1" id="KW-0472">Membrane</keyword>
<keyword evidence="3" id="KW-1185">Reference proteome</keyword>
<evidence type="ECO:0000313" key="3">
    <source>
        <dbReference type="Proteomes" id="UP000320176"/>
    </source>
</evidence>
<reference evidence="2 3" key="1">
    <citation type="submission" date="2019-02" db="EMBL/GenBank/DDBJ databases">
        <title>Deep-cultivation of Planctomycetes and their phenomic and genomic characterization uncovers novel biology.</title>
        <authorList>
            <person name="Wiegand S."/>
            <person name="Jogler M."/>
            <person name="Boedeker C."/>
            <person name="Pinto D."/>
            <person name="Vollmers J."/>
            <person name="Rivas-Marin E."/>
            <person name="Kohn T."/>
            <person name="Peeters S.H."/>
            <person name="Heuer A."/>
            <person name="Rast P."/>
            <person name="Oberbeckmann S."/>
            <person name="Bunk B."/>
            <person name="Jeske O."/>
            <person name="Meyerdierks A."/>
            <person name="Storesund J.E."/>
            <person name="Kallscheuer N."/>
            <person name="Luecker S."/>
            <person name="Lage O.M."/>
            <person name="Pohl T."/>
            <person name="Merkel B.J."/>
            <person name="Hornburger P."/>
            <person name="Mueller R.-W."/>
            <person name="Bruemmer F."/>
            <person name="Labrenz M."/>
            <person name="Spormann A.M."/>
            <person name="Op Den Camp H."/>
            <person name="Overmann J."/>
            <person name="Amann R."/>
            <person name="Jetten M.S.M."/>
            <person name="Mascher T."/>
            <person name="Medema M.H."/>
            <person name="Devos D.P."/>
            <person name="Kaster A.-K."/>
            <person name="Ovreas L."/>
            <person name="Rohde M."/>
            <person name="Galperin M.Y."/>
            <person name="Jogler C."/>
        </authorList>
    </citation>
    <scope>NUCLEOTIDE SEQUENCE [LARGE SCALE GENOMIC DNA]</scope>
    <source>
        <strain evidence="2 3">Pla52n</strain>
    </source>
</reference>
<evidence type="ECO:0000313" key="2">
    <source>
        <dbReference type="EMBL" id="TWT91541.1"/>
    </source>
</evidence>
<dbReference type="EMBL" id="SJPN01000015">
    <property type="protein sequence ID" value="TWT91541.1"/>
    <property type="molecule type" value="Genomic_DNA"/>
</dbReference>
<organism evidence="2 3">
    <name type="scientific">Stieleria varia</name>
    <dbReference type="NCBI Taxonomy" id="2528005"/>
    <lineage>
        <taxon>Bacteria</taxon>
        <taxon>Pseudomonadati</taxon>
        <taxon>Planctomycetota</taxon>
        <taxon>Planctomycetia</taxon>
        <taxon>Pirellulales</taxon>
        <taxon>Pirellulaceae</taxon>
        <taxon>Stieleria</taxon>
    </lineage>
</organism>
<dbReference type="AlphaFoldDB" id="A0A5C5ZWY1"/>
<sequence>MKGGLQRYADCILGDLRELFHAKFHGNRDELERSRLPFTDTVKERRFPMSKVITWASSGLLAIAAMFTVSGPSANADFGLRPGQGGYYARMPSYRPILPSNRTIVPTYRYNSYSLPVYPSYRSHWNGYHPRRPHLDYHGPSLVPHGNHYDYVPGHYDLHHGNHFHH</sequence>
<gene>
    <name evidence="2" type="ORF">Pla52n_65320</name>
</gene>
<comment type="caution">
    <text evidence="2">The sequence shown here is derived from an EMBL/GenBank/DDBJ whole genome shotgun (WGS) entry which is preliminary data.</text>
</comment>
<feature type="transmembrane region" description="Helical" evidence="1">
    <location>
        <begin position="52"/>
        <end position="71"/>
    </location>
</feature>
<keyword evidence="1" id="KW-0812">Transmembrane</keyword>